<protein>
    <submittedName>
        <fullName evidence="1">Uncharacterized protein</fullName>
    </submittedName>
</protein>
<proteinExistence type="predicted"/>
<accession>A2Q2T6</accession>
<dbReference type="AlphaFoldDB" id="A2Q2T6"/>
<dbReference type="EMBL" id="AC152184">
    <property type="protein sequence ID" value="ABN09784.1"/>
    <property type="molecule type" value="Genomic_DNA"/>
</dbReference>
<name>A2Q2T6_MEDTR</name>
<reference evidence="1" key="1">
    <citation type="submission" date="2004-10" db="EMBL/GenBank/DDBJ databases">
        <authorList>
            <person name="Town C.D."/>
        </authorList>
    </citation>
    <scope>NUCLEOTIDE SEQUENCE</scope>
</reference>
<gene>
    <name evidence="1" type="ORF">MtrDRAFT_AC152184g33v2</name>
</gene>
<reference evidence="1" key="2">
    <citation type="submission" date="2007-03" db="EMBL/GenBank/DDBJ databases">
        <authorList>
            <consortium name="The International Medicago Genome Annotation Group"/>
        </authorList>
    </citation>
    <scope>NUCLEOTIDE SEQUENCE</scope>
</reference>
<evidence type="ECO:0000313" key="1">
    <source>
        <dbReference type="EMBL" id="ABN09784.1"/>
    </source>
</evidence>
<sequence>MCFICLLVSACLCVYFRQLLYLFGYASLGLKDKATWEELTSLLLEVNDMAVQAIVASIDTTLLAGKDILLETPICKALVGCL</sequence>
<organism evidence="1">
    <name type="scientific">Medicago truncatula</name>
    <name type="common">Barrel medic</name>
    <name type="synonym">Medicago tribuloides</name>
    <dbReference type="NCBI Taxonomy" id="3880"/>
    <lineage>
        <taxon>Eukaryota</taxon>
        <taxon>Viridiplantae</taxon>
        <taxon>Streptophyta</taxon>
        <taxon>Embryophyta</taxon>
        <taxon>Tracheophyta</taxon>
        <taxon>Spermatophyta</taxon>
        <taxon>Magnoliopsida</taxon>
        <taxon>eudicotyledons</taxon>
        <taxon>Gunneridae</taxon>
        <taxon>Pentapetalae</taxon>
        <taxon>rosids</taxon>
        <taxon>fabids</taxon>
        <taxon>Fabales</taxon>
        <taxon>Fabaceae</taxon>
        <taxon>Papilionoideae</taxon>
        <taxon>50 kb inversion clade</taxon>
        <taxon>NPAAA clade</taxon>
        <taxon>Hologalegina</taxon>
        <taxon>IRL clade</taxon>
        <taxon>Trifolieae</taxon>
        <taxon>Medicago</taxon>
    </lineage>
</organism>